<reference evidence="3" key="1">
    <citation type="journal article" date="2010" name="ISME J.">
        <title>Metagenome of the Mediterranean deep chlorophyll maximum studied by direct and fosmid library 454 pyrosequencing.</title>
        <authorList>
            <person name="Ghai R."/>
            <person name="Martin-Cuadrado A.B."/>
            <person name="Molto A.G."/>
            <person name="Heredia I.G."/>
            <person name="Cabrera R."/>
            <person name="Martin J."/>
            <person name="Verdu M."/>
            <person name="Deschamps P."/>
            <person name="Moreira D."/>
            <person name="Lopez-Garcia P."/>
            <person name="Mira A."/>
            <person name="Rodriguez-Valera F."/>
        </authorList>
    </citation>
    <scope>NUCLEOTIDE SEQUENCE</scope>
</reference>
<evidence type="ECO:0000313" key="3">
    <source>
        <dbReference type="EMBL" id="ADD96188.1"/>
    </source>
</evidence>
<dbReference type="GO" id="GO:0004519">
    <property type="term" value="F:endonuclease activity"/>
    <property type="evidence" value="ECO:0007669"/>
    <property type="project" value="InterPro"/>
</dbReference>
<dbReference type="SMART" id="SM00507">
    <property type="entry name" value="HNHc"/>
    <property type="match status" value="1"/>
</dbReference>
<dbReference type="PANTHER" id="PTHR33877">
    <property type="entry name" value="SLL1193 PROTEIN"/>
    <property type="match status" value="1"/>
</dbReference>
<name>D6PKD7_9ZZZZ</name>
<dbReference type="InterPro" id="IPR003615">
    <property type="entry name" value="HNH_nuc"/>
</dbReference>
<dbReference type="PANTHER" id="PTHR33877:SF1">
    <property type="entry name" value="TYPE IV METHYL-DIRECTED RESTRICTION ENZYME ECOKMCRA"/>
    <property type="match status" value="1"/>
</dbReference>
<sequence length="222" mass="25868">MPQSAEERKANEAAQKREFRKSPEYRAWREANRERINQYKRERRRQRRLTDPAFKAVADRQVERMRQSLATLTPSPSVAHLVADQELRHIEATLYSRQKSKLKKALMRQCDHLGHISGAAMRRRYQQFDNACAYCGHKPNSPLELEIEHVVAISAGGPHCLSNIVPACTSCNTSKRNHPWLKWYKAQPFYSVERRRKIEHILSTTPYPAKQLDLLPTWVLLA</sequence>
<organism evidence="3">
    <name type="scientific">uncultured organism MedDCM-OCT-S05-C26</name>
    <dbReference type="NCBI Taxonomy" id="743623"/>
    <lineage>
        <taxon>unclassified sequences</taxon>
        <taxon>environmental samples</taxon>
    </lineage>
</organism>
<dbReference type="CDD" id="cd00085">
    <property type="entry name" value="HNHc"/>
    <property type="match status" value="1"/>
</dbReference>
<evidence type="ECO:0000256" key="1">
    <source>
        <dbReference type="SAM" id="MobiDB-lite"/>
    </source>
</evidence>
<dbReference type="Pfam" id="PF01844">
    <property type="entry name" value="HNH"/>
    <property type="match status" value="1"/>
</dbReference>
<proteinExistence type="predicted"/>
<dbReference type="EMBL" id="GU943124">
    <property type="protein sequence ID" value="ADD96188.1"/>
    <property type="molecule type" value="Genomic_DNA"/>
</dbReference>
<dbReference type="AlphaFoldDB" id="D6PKD7"/>
<evidence type="ECO:0000259" key="2">
    <source>
        <dbReference type="SMART" id="SM00507"/>
    </source>
</evidence>
<feature type="region of interest" description="Disordered" evidence="1">
    <location>
        <begin position="1"/>
        <end position="20"/>
    </location>
</feature>
<dbReference type="GO" id="GO:0003676">
    <property type="term" value="F:nucleic acid binding"/>
    <property type="evidence" value="ECO:0007669"/>
    <property type="project" value="InterPro"/>
</dbReference>
<protein>
    <recommendedName>
        <fullName evidence="2">HNH nuclease domain-containing protein</fullName>
    </recommendedName>
</protein>
<dbReference type="InterPro" id="IPR002711">
    <property type="entry name" value="HNH"/>
</dbReference>
<dbReference type="InterPro" id="IPR052892">
    <property type="entry name" value="NA-targeting_endonuclease"/>
</dbReference>
<feature type="domain" description="HNH nuclease" evidence="2">
    <location>
        <begin position="120"/>
        <end position="173"/>
    </location>
</feature>
<dbReference type="Gene3D" id="1.10.30.50">
    <property type="match status" value="1"/>
</dbReference>
<dbReference type="GO" id="GO:0008270">
    <property type="term" value="F:zinc ion binding"/>
    <property type="evidence" value="ECO:0007669"/>
    <property type="project" value="InterPro"/>
</dbReference>
<accession>D6PKD7</accession>